<dbReference type="SMART" id="SM00382">
    <property type="entry name" value="AAA"/>
    <property type="match status" value="1"/>
</dbReference>
<dbReference type="Gene3D" id="2.40.50.100">
    <property type="match status" value="1"/>
</dbReference>
<feature type="domain" description="ABC transporter" evidence="6">
    <location>
        <begin position="38"/>
        <end position="268"/>
    </location>
</feature>
<dbReference type="InterPro" id="IPR003593">
    <property type="entry name" value="AAA+_ATPase"/>
</dbReference>
<dbReference type="InterPro" id="IPR003439">
    <property type="entry name" value="ABC_transporter-like_ATP-bd"/>
</dbReference>
<dbReference type="InterPro" id="IPR008995">
    <property type="entry name" value="Mo/tungstate-bd_C_term_dom"/>
</dbReference>
<sequence length="384" mass="40457">MIAVLTDHRRERRTSRSPRPANRSQPRAGAAAAAAQPVQLEHVTRAFGDVRALDDLCLTAAPGELLALLGPSGCGKTTALRALAGLEDIDAGSIRVGGREVADVPAHRRDMAMVFQAYSLMPHMTVAQNVAFALELRGVARAARARTVDHHLELVGLGAHRDRYAHQLSGGQQQRVALARALAVQPSVLLLDEPLSALDAKVRVQLREEIRRIQTEVGITTVFVTHDQEEALAVADTVAIMAHGKVAQLGAPQDVYERPASAFVAEFVGTTNRLPARAAAETAVVPGVGVVTLLPGSERGDVDVLVRPEDVRLLLPDEAPVGGADARVVAVSYLGSHARVQARMASGALVTSQLRVDEASVLTVGAAVQVRIGGAPALAVLPRA</sequence>
<dbReference type="GO" id="GO:0015418">
    <property type="term" value="F:ABC-type quaternary ammonium compound transporting activity"/>
    <property type="evidence" value="ECO:0007669"/>
    <property type="project" value="UniProtKB-EC"/>
</dbReference>
<gene>
    <name evidence="7" type="ORF">SAMN04488035_1716</name>
</gene>
<dbReference type="PANTHER" id="PTHR42781">
    <property type="entry name" value="SPERMIDINE/PUTRESCINE IMPORT ATP-BINDING PROTEIN POTA"/>
    <property type="match status" value="1"/>
</dbReference>
<evidence type="ECO:0000256" key="2">
    <source>
        <dbReference type="ARBA" id="ARBA00022741"/>
    </source>
</evidence>
<dbReference type="RefSeq" id="WP_093377180.1">
    <property type="nucleotide sequence ID" value="NZ_BNAN01000002.1"/>
</dbReference>
<dbReference type="STRING" id="285351.SAMN04488035_1716"/>
<dbReference type="GO" id="GO:0005524">
    <property type="term" value="F:ATP binding"/>
    <property type="evidence" value="ECO:0007669"/>
    <property type="project" value="UniProtKB-KW"/>
</dbReference>
<dbReference type="PANTHER" id="PTHR42781:SF4">
    <property type="entry name" value="SPERMIDINE_PUTRESCINE IMPORT ATP-BINDING PROTEIN POTA"/>
    <property type="match status" value="1"/>
</dbReference>
<evidence type="ECO:0000256" key="4">
    <source>
        <dbReference type="ARBA" id="ARBA00066388"/>
    </source>
</evidence>
<evidence type="ECO:0000256" key="1">
    <source>
        <dbReference type="ARBA" id="ARBA00022448"/>
    </source>
</evidence>
<dbReference type="Pfam" id="PF08402">
    <property type="entry name" value="TOBE_2"/>
    <property type="match status" value="1"/>
</dbReference>
<dbReference type="GO" id="GO:0043190">
    <property type="term" value="C:ATP-binding cassette (ABC) transporter complex"/>
    <property type="evidence" value="ECO:0007669"/>
    <property type="project" value="InterPro"/>
</dbReference>
<dbReference type="SUPFAM" id="SSF52540">
    <property type="entry name" value="P-loop containing nucleoside triphosphate hydrolases"/>
    <property type="match status" value="1"/>
</dbReference>
<dbReference type="EC" id="7.6.2.9" evidence="4"/>
<dbReference type="InterPro" id="IPR013611">
    <property type="entry name" value="Transp-assoc_OB_typ2"/>
</dbReference>
<dbReference type="Proteomes" id="UP000198520">
    <property type="component" value="Unassembled WGS sequence"/>
</dbReference>
<dbReference type="FunFam" id="3.40.50.300:FF:000425">
    <property type="entry name" value="Probable ABC transporter, ATP-binding subunit"/>
    <property type="match status" value="1"/>
</dbReference>
<keyword evidence="8" id="KW-1185">Reference proteome</keyword>
<reference evidence="8" key="1">
    <citation type="submission" date="2016-10" db="EMBL/GenBank/DDBJ databases">
        <authorList>
            <person name="Varghese N."/>
            <person name="Submissions S."/>
        </authorList>
    </citation>
    <scope>NUCLEOTIDE SEQUENCE [LARGE SCALE GENOMIC DNA]</scope>
    <source>
        <strain evidence="8">DSM 19083</strain>
    </source>
</reference>
<proteinExistence type="predicted"/>
<keyword evidence="2" id="KW-0547">Nucleotide-binding</keyword>
<keyword evidence="1" id="KW-0813">Transport</keyword>
<protein>
    <recommendedName>
        <fullName evidence="4">ABC-type quaternary amine transporter</fullName>
        <ecNumber evidence="4">7.6.2.9</ecNumber>
    </recommendedName>
</protein>
<keyword evidence="3 7" id="KW-0067">ATP-binding</keyword>
<evidence type="ECO:0000256" key="5">
    <source>
        <dbReference type="SAM" id="MobiDB-lite"/>
    </source>
</evidence>
<dbReference type="Gene3D" id="3.40.50.300">
    <property type="entry name" value="P-loop containing nucleotide triphosphate hydrolases"/>
    <property type="match status" value="1"/>
</dbReference>
<dbReference type="InterPro" id="IPR027417">
    <property type="entry name" value="P-loop_NTPase"/>
</dbReference>
<dbReference type="AlphaFoldDB" id="A0A1I2G5S4"/>
<dbReference type="EMBL" id="FONZ01000002">
    <property type="protein sequence ID" value="SFF12327.1"/>
    <property type="molecule type" value="Genomic_DNA"/>
</dbReference>
<organism evidence="7 8">
    <name type="scientific">Flavimobilis marinus</name>
    <dbReference type="NCBI Taxonomy" id="285351"/>
    <lineage>
        <taxon>Bacteria</taxon>
        <taxon>Bacillati</taxon>
        <taxon>Actinomycetota</taxon>
        <taxon>Actinomycetes</taxon>
        <taxon>Micrococcales</taxon>
        <taxon>Jonesiaceae</taxon>
        <taxon>Flavimobilis</taxon>
    </lineage>
</organism>
<dbReference type="PROSITE" id="PS50893">
    <property type="entry name" value="ABC_TRANSPORTER_2"/>
    <property type="match status" value="1"/>
</dbReference>
<dbReference type="Pfam" id="PF00005">
    <property type="entry name" value="ABC_tran"/>
    <property type="match status" value="1"/>
</dbReference>
<dbReference type="InterPro" id="IPR050093">
    <property type="entry name" value="ABC_SmlMolc_Importer"/>
</dbReference>
<evidence type="ECO:0000313" key="8">
    <source>
        <dbReference type="Proteomes" id="UP000198520"/>
    </source>
</evidence>
<dbReference type="PROSITE" id="PS00211">
    <property type="entry name" value="ABC_TRANSPORTER_1"/>
    <property type="match status" value="1"/>
</dbReference>
<name>A0A1I2G5S4_9MICO</name>
<evidence type="ECO:0000259" key="6">
    <source>
        <dbReference type="PROSITE" id="PS50893"/>
    </source>
</evidence>
<dbReference type="SUPFAM" id="SSF50331">
    <property type="entry name" value="MOP-like"/>
    <property type="match status" value="1"/>
</dbReference>
<dbReference type="InterPro" id="IPR017871">
    <property type="entry name" value="ABC_transporter-like_CS"/>
</dbReference>
<feature type="region of interest" description="Disordered" evidence="5">
    <location>
        <begin position="1"/>
        <end position="35"/>
    </location>
</feature>
<evidence type="ECO:0000256" key="3">
    <source>
        <dbReference type="ARBA" id="ARBA00022840"/>
    </source>
</evidence>
<dbReference type="GO" id="GO:0016887">
    <property type="term" value="F:ATP hydrolysis activity"/>
    <property type="evidence" value="ECO:0007669"/>
    <property type="project" value="InterPro"/>
</dbReference>
<dbReference type="OrthoDB" id="9802264at2"/>
<accession>A0A1I2G5S4</accession>
<evidence type="ECO:0000313" key="7">
    <source>
        <dbReference type="EMBL" id="SFF12327.1"/>
    </source>
</evidence>